<evidence type="ECO:0000256" key="3">
    <source>
        <dbReference type="ARBA" id="ARBA00022692"/>
    </source>
</evidence>
<feature type="transmembrane region" description="Helical" evidence="6">
    <location>
        <begin position="246"/>
        <end position="273"/>
    </location>
</feature>
<dbReference type="Proteomes" id="UP000262878">
    <property type="component" value="Unassembled WGS sequence"/>
</dbReference>
<evidence type="ECO:0000256" key="1">
    <source>
        <dbReference type="ARBA" id="ARBA00004141"/>
    </source>
</evidence>
<dbReference type="NCBIfam" id="NF037979">
    <property type="entry name" value="Na_transp"/>
    <property type="match status" value="1"/>
</dbReference>
<evidence type="ECO:0000313" key="7">
    <source>
        <dbReference type="EMBL" id="HAR56924.1"/>
    </source>
</evidence>
<dbReference type="STRING" id="314276.OS145_02120"/>
<dbReference type="PANTHER" id="PTHR42948:SF1">
    <property type="entry name" value="TRANSPORTER"/>
    <property type="match status" value="1"/>
</dbReference>
<keyword evidence="5 6" id="KW-0472">Membrane</keyword>
<feature type="transmembrane region" description="Helical" evidence="6">
    <location>
        <begin position="37"/>
        <end position="57"/>
    </location>
</feature>
<keyword evidence="3 6" id="KW-0812">Transmembrane</keyword>
<comment type="subcellular location">
    <subcellularLocation>
        <location evidence="1">Membrane</location>
        <topology evidence="1">Multi-pass membrane protein</topology>
    </subcellularLocation>
</comment>
<feature type="transmembrane region" description="Helical" evidence="6">
    <location>
        <begin position="171"/>
        <end position="191"/>
    </location>
</feature>
<feature type="transmembrane region" description="Helical" evidence="6">
    <location>
        <begin position="306"/>
        <end position="326"/>
    </location>
</feature>
<evidence type="ECO:0000256" key="4">
    <source>
        <dbReference type="ARBA" id="ARBA00022989"/>
    </source>
</evidence>
<dbReference type="InterPro" id="IPR000175">
    <property type="entry name" value="Na/ntran_symport"/>
</dbReference>
<feature type="transmembrane region" description="Helical" evidence="6">
    <location>
        <begin position="141"/>
        <end position="159"/>
    </location>
</feature>
<proteinExistence type="predicted"/>
<dbReference type="GO" id="GO:0016020">
    <property type="term" value="C:membrane"/>
    <property type="evidence" value="ECO:0007669"/>
    <property type="project" value="UniProtKB-SubCell"/>
</dbReference>
<feature type="transmembrane region" description="Helical" evidence="6">
    <location>
        <begin position="373"/>
        <end position="398"/>
    </location>
</feature>
<evidence type="ECO:0000313" key="8">
    <source>
        <dbReference type="Proteomes" id="UP000262878"/>
    </source>
</evidence>
<feature type="transmembrane region" description="Helical" evidence="6">
    <location>
        <begin position="91"/>
        <end position="121"/>
    </location>
</feature>
<evidence type="ECO:0000256" key="6">
    <source>
        <dbReference type="SAM" id="Phobius"/>
    </source>
</evidence>
<dbReference type="Pfam" id="PF00209">
    <property type="entry name" value="SNF"/>
    <property type="match status" value="2"/>
</dbReference>
<protein>
    <submittedName>
        <fullName evidence="7">Sodium-dependent transporter</fullName>
    </submittedName>
</protein>
<feature type="transmembrane region" description="Helical" evidence="6">
    <location>
        <begin position="347"/>
        <end position="367"/>
    </location>
</feature>
<sequence>MRDSFKSRIGFVLAAAGSAVGLGNIWGFPTQVANHGGGAFLLVYLCVIFVLAIPALYSEMLIGHHAQANPVRSLKQLSEGRMRPVGGTMGLLNVIGSCLMLSFYHIVAGWMLVHALGYLATAMGLSGVAEFLLTGSMVRDLVFTSVFLVLTASVVLKGVEQGIELWSKRLMPLLVILLVGLIVYIASLPGAGEGFKTYLIPEVEQFTDPDIYIAAMGQAFFSLSIGLGGMMIYGSYLRPGAQLGRLSLSVAALDTLVAFLAGLLIIPALFVAIKLGVSVEQGNQFIGEGQLIFAVLPELFGSMGFAGLWVGFGFFILLSIAALTSTMAQAEVPVSYLLEEHDLPRPVAVAIAMLVIALLALSLVLWFEPLFGWVVTAVTQFQLPLSGLFYLLVVGWFWKRSNHVTALAAQGLRYRLLRWHLRYICPVLMGLVFYQSAIA</sequence>
<dbReference type="AlphaFoldDB" id="A0A348WQW2"/>
<name>A0A348WQW2_9GAMM</name>
<dbReference type="InterPro" id="IPR047218">
    <property type="entry name" value="YocR/YhdH-like"/>
</dbReference>
<dbReference type="EMBL" id="DMUP01000221">
    <property type="protein sequence ID" value="HAR56924.1"/>
    <property type="molecule type" value="Genomic_DNA"/>
</dbReference>
<gene>
    <name evidence="7" type="ORF">DCR58_09105</name>
</gene>
<dbReference type="PROSITE" id="PS50267">
    <property type="entry name" value="NA_NEUROTRAN_SYMP_3"/>
    <property type="match status" value="1"/>
</dbReference>
<dbReference type="PRINTS" id="PR00176">
    <property type="entry name" value="NANEUSMPORT"/>
</dbReference>
<feature type="transmembrane region" description="Helical" evidence="6">
    <location>
        <begin position="211"/>
        <end position="234"/>
    </location>
</feature>
<evidence type="ECO:0000256" key="2">
    <source>
        <dbReference type="ARBA" id="ARBA00022448"/>
    </source>
</evidence>
<dbReference type="InterPro" id="IPR037272">
    <property type="entry name" value="SNS_sf"/>
</dbReference>
<organism evidence="7 8">
    <name type="scientific">Idiomarina baltica</name>
    <dbReference type="NCBI Taxonomy" id="190892"/>
    <lineage>
        <taxon>Bacteria</taxon>
        <taxon>Pseudomonadati</taxon>
        <taxon>Pseudomonadota</taxon>
        <taxon>Gammaproteobacteria</taxon>
        <taxon>Alteromonadales</taxon>
        <taxon>Idiomarinaceae</taxon>
        <taxon>Idiomarina</taxon>
    </lineage>
</organism>
<reference evidence="7 8" key="1">
    <citation type="journal article" date="2018" name="Nat. Biotechnol.">
        <title>A standardized bacterial taxonomy based on genome phylogeny substantially revises the tree of life.</title>
        <authorList>
            <person name="Parks D.H."/>
            <person name="Chuvochina M."/>
            <person name="Waite D.W."/>
            <person name="Rinke C."/>
            <person name="Skarshewski A."/>
            <person name="Chaumeil P.A."/>
            <person name="Hugenholtz P."/>
        </authorList>
    </citation>
    <scope>NUCLEOTIDE SEQUENCE [LARGE SCALE GENOMIC DNA]</scope>
    <source>
        <strain evidence="7">UBA9360</strain>
    </source>
</reference>
<dbReference type="CDD" id="cd10336">
    <property type="entry name" value="SLC6sbd_Tyt1-Like"/>
    <property type="match status" value="1"/>
</dbReference>
<dbReference type="PANTHER" id="PTHR42948">
    <property type="entry name" value="TRANSPORTER"/>
    <property type="match status" value="1"/>
</dbReference>
<dbReference type="SUPFAM" id="SSF161070">
    <property type="entry name" value="SNF-like"/>
    <property type="match status" value="1"/>
</dbReference>
<evidence type="ECO:0000256" key="5">
    <source>
        <dbReference type="ARBA" id="ARBA00023136"/>
    </source>
</evidence>
<feature type="transmembrane region" description="Helical" evidence="6">
    <location>
        <begin position="419"/>
        <end position="438"/>
    </location>
</feature>
<keyword evidence="2" id="KW-0813">Transport</keyword>
<comment type="caution">
    <text evidence="7">The sequence shown here is derived from an EMBL/GenBank/DDBJ whole genome shotgun (WGS) entry which is preliminary data.</text>
</comment>
<accession>A0A348WQW2</accession>
<keyword evidence="4 6" id="KW-1133">Transmembrane helix</keyword>